<feature type="compositionally biased region" description="Basic residues" evidence="1">
    <location>
        <begin position="217"/>
        <end position="226"/>
    </location>
</feature>
<feature type="compositionally biased region" description="Polar residues" evidence="1">
    <location>
        <begin position="195"/>
        <end position="205"/>
    </location>
</feature>
<accession>A0ABD3MU07</accession>
<keyword evidence="3" id="KW-1185">Reference proteome</keyword>
<reference evidence="2 3" key="1">
    <citation type="submission" date="2024-10" db="EMBL/GenBank/DDBJ databases">
        <title>Updated reference genomes for cyclostephanoid diatoms.</title>
        <authorList>
            <person name="Roberts W.R."/>
            <person name="Alverson A.J."/>
        </authorList>
    </citation>
    <scope>NUCLEOTIDE SEQUENCE [LARGE SCALE GENOMIC DNA]</scope>
    <source>
        <strain evidence="2 3">AJA010-31</strain>
    </source>
</reference>
<proteinExistence type="predicted"/>
<evidence type="ECO:0000256" key="1">
    <source>
        <dbReference type="SAM" id="MobiDB-lite"/>
    </source>
</evidence>
<feature type="compositionally biased region" description="Basic and acidic residues" evidence="1">
    <location>
        <begin position="105"/>
        <end position="143"/>
    </location>
</feature>
<dbReference type="EMBL" id="JALLPJ020001387">
    <property type="protein sequence ID" value="KAL3766346.1"/>
    <property type="molecule type" value="Genomic_DNA"/>
</dbReference>
<organism evidence="2 3">
    <name type="scientific">Cyclotella atomus</name>
    <dbReference type="NCBI Taxonomy" id="382360"/>
    <lineage>
        <taxon>Eukaryota</taxon>
        <taxon>Sar</taxon>
        <taxon>Stramenopiles</taxon>
        <taxon>Ochrophyta</taxon>
        <taxon>Bacillariophyta</taxon>
        <taxon>Coscinodiscophyceae</taxon>
        <taxon>Thalassiosirophycidae</taxon>
        <taxon>Stephanodiscales</taxon>
        <taxon>Stephanodiscaceae</taxon>
        <taxon>Cyclotella</taxon>
    </lineage>
</organism>
<dbReference type="AlphaFoldDB" id="A0ABD3MU07"/>
<dbReference type="Proteomes" id="UP001530400">
    <property type="component" value="Unassembled WGS sequence"/>
</dbReference>
<gene>
    <name evidence="2" type="ORF">ACHAWO_012425</name>
</gene>
<sequence length="335" mass="36713">MAMAALMQSYKLETADKSQVCDGSRWEAMRDRQQGSSAQTEMKISKKIDTSCYRPVRKNSLRLGETEIPIVSSEEKRRGCKKSSSSFIPRASFTDSDNDLGFLDMSEKSKDHNDMKKSSQHMIERSVSDDAELHKPRACRRESTGGGSPDHASQRPSRRASSGHLTRDATSGYEAEMRKLSKPSTEGGSPGHASQPPSRRASSGDLTRDATGGSKAVMRKLSKPMHRCSITNQSVSGIMRPARYSSNNLAGMNSRYSTNNLTGLNSASSMNLSALNDLRKSDIIQSDHRGLGRSSHSNASFDTNITSASTSMSNSSWVANGVEFSKNMEVYVFRK</sequence>
<protein>
    <submittedName>
        <fullName evidence="2">Uncharacterized protein</fullName>
    </submittedName>
</protein>
<evidence type="ECO:0000313" key="2">
    <source>
        <dbReference type="EMBL" id="KAL3766346.1"/>
    </source>
</evidence>
<name>A0ABD3MU07_9STRA</name>
<comment type="caution">
    <text evidence="2">The sequence shown here is derived from an EMBL/GenBank/DDBJ whole genome shotgun (WGS) entry which is preliminary data.</text>
</comment>
<evidence type="ECO:0000313" key="3">
    <source>
        <dbReference type="Proteomes" id="UP001530400"/>
    </source>
</evidence>
<feature type="region of interest" description="Disordered" evidence="1">
    <location>
        <begin position="63"/>
        <end position="229"/>
    </location>
</feature>